<feature type="repeat" description="ANK" evidence="3">
    <location>
        <begin position="228"/>
        <end position="260"/>
    </location>
</feature>
<keyword evidence="2 3" id="KW-0040">ANK repeat</keyword>
<dbReference type="Ensembl" id="ENSLOCT00000010486.1">
    <property type="protein sequence ID" value="ENSLOCP00000010471.1"/>
    <property type="gene ID" value="ENSLOCG00000008599.1"/>
</dbReference>
<accession>W5MQ12</accession>
<dbReference type="SUPFAM" id="SSF47986">
    <property type="entry name" value="DEATH domain"/>
    <property type="match status" value="1"/>
</dbReference>
<keyword evidence="4" id="KW-0732">Signal</keyword>
<dbReference type="SUPFAM" id="SSF48403">
    <property type="entry name" value="Ankyrin repeat"/>
    <property type="match status" value="1"/>
</dbReference>
<dbReference type="HOGENOM" id="CLU_000134_51_1_1"/>
<dbReference type="InterPro" id="IPR036770">
    <property type="entry name" value="Ankyrin_rpt-contain_sf"/>
</dbReference>
<dbReference type="Proteomes" id="UP000018468">
    <property type="component" value="Linkage group LG24"/>
</dbReference>
<feature type="domain" description="Death" evidence="5">
    <location>
        <begin position="333"/>
        <end position="407"/>
    </location>
</feature>
<dbReference type="AlphaFoldDB" id="W5MQ12"/>
<dbReference type="PROSITE" id="PS50017">
    <property type="entry name" value="DEATH_DOMAIN"/>
    <property type="match status" value="1"/>
</dbReference>
<feature type="signal peptide" evidence="4">
    <location>
        <begin position="1"/>
        <end position="24"/>
    </location>
</feature>
<keyword evidence="1" id="KW-0677">Repeat</keyword>
<dbReference type="PROSITE" id="PS50088">
    <property type="entry name" value="ANK_REPEAT"/>
    <property type="match status" value="6"/>
</dbReference>
<dbReference type="EMBL" id="AHAT01028134">
    <property type="status" value="NOT_ANNOTATED_CDS"/>
    <property type="molecule type" value="Genomic_DNA"/>
</dbReference>
<dbReference type="InterPro" id="IPR000488">
    <property type="entry name" value="Death_dom"/>
</dbReference>
<dbReference type="Bgee" id="ENSLOCG00000008599">
    <property type="expression patterns" value="Expressed in testis and 13 other cell types or tissues"/>
</dbReference>
<dbReference type="SMART" id="SM00248">
    <property type="entry name" value="ANK"/>
    <property type="match status" value="9"/>
</dbReference>
<sequence length="420" mass="46775">MTPALYATWFGHLQILKILVSAGAVIPHTNMSGQGLLHCAAARGRLDIVEYILEELEDNGLDRPDEHDKTPFLLAAENGKLNTLQCLRQRGCNIKAMDKEGNSALHLAASSGHPSVVRELMNALDLEVTNQEGKTALLLATETGQTSCVEALLTAGCDVNTLSNTGHGALHCAAQKGQAGICRLLLDSGVDTSTSSTTPLHLAVMNNYPDIVQMFTEAGCDLNTRDENGQTALHVAAELRRLEITEVLLKANVLLDLKDKKDRDPLDLAIRGYYANVVDTIIKAERFYKWRRESEPGPSSEVQLDFALDHLREPRPVRSVLWTLAESYLQPGEWKKLADYWQFPVRHVKAIESQWTGNRSYKEHGFRMFLIWLHGITAEGKHPIRELYEGLVGIGNRTLAEKVRRKASQEERPGRRCLVM</sequence>
<feature type="repeat" description="ANK" evidence="3">
    <location>
        <begin position="132"/>
        <end position="164"/>
    </location>
</feature>
<dbReference type="Gene3D" id="1.10.533.10">
    <property type="entry name" value="Death Domain, Fas"/>
    <property type="match status" value="1"/>
</dbReference>
<evidence type="ECO:0000256" key="1">
    <source>
        <dbReference type="ARBA" id="ARBA00022737"/>
    </source>
</evidence>
<dbReference type="Pfam" id="PF00023">
    <property type="entry name" value="Ank"/>
    <property type="match status" value="1"/>
</dbReference>
<proteinExistence type="predicted"/>
<dbReference type="GeneTree" id="ENSGT00940000154170"/>
<evidence type="ECO:0000259" key="5">
    <source>
        <dbReference type="PROSITE" id="PS50017"/>
    </source>
</evidence>
<evidence type="ECO:0000256" key="2">
    <source>
        <dbReference type="ARBA" id="ARBA00023043"/>
    </source>
</evidence>
<organism evidence="6 7">
    <name type="scientific">Lepisosteus oculatus</name>
    <name type="common">Spotted gar</name>
    <dbReference type="NCBI Taxonomy" id="7918"/>
    <lineage>
        <taxon>Eukaryota</taxon>
        <taxon>Metazoa</taxon>
        <taxon>Chordata</taxon>
        <taxon>Craniata</taxon>
        <taxon>Vertebrata</taxon>
        <taxon>Euteleostomi</taxon>
        <taxon>Actinopterygii</taxon>
        <taxon>Neopterygii</taxon>
        <taxon>Holostei</taxon>
        <taxon>Semionotiformes</taxon>
        <taxon>Lepisosteidae</taxon>
        <taxon>Lepisosteus</taxon>
    </lineage>
</organism>
<feature type="chain" id="PRO_5004868554" description="Death domain-containing protein" evidence="4">
    <location>
        <begin position="25"/>
        <end position="420"/>
    </location>
</feature>
<dbReference type="PROSITE" id="PS50297">
    <property type="entry name" value="ANK_REP_REGION"/>
    <property type="match status" value="5"/>
</dbReference>
<dbReference type="PRINTS" id="PR01415">
    <property type="entry name" value="ANKYRIN"/>
</dbReference>
<protein>
    <recommendedName>
        <fullName evidence="5">Death domain-containing protein</fullName>
    </recommendedName>
</protein>
<dbReference type="GO" id="GO:0007165">
    <property type="term" value="P:signal transduction"/>
    <property type="evidence" value="ECO:0007669"/>
    <property type="project" value="InterPro"/>
</dbReference>
<feature type="repeat" description="ANK" evidence="3">
    <location>
        <begin position="100"/>
        <end position="122"/>
    </location>
</feature>
<dbReference type="InterPro" id="IPR011029">
    <property type="entry name" value="DEATH-like_dom_sf"/>
</dbReference>
<evidence type="ECO:0000256" key="4">
    <source>
        <dbReference type="SAM" id="SignalP"/>
    </source>
</evidence>
<dbReference type="EMBL" id="AHAT01028133">
    <property type="status" value="NOT_ANNOTATED_CDS"/>
    <property type="molecule type" value="Genomic_DNA"/>
</dbReference>
<dbReference type="PANTHER" id="PTHR24171">
    <property type="entry name" value="ANKYRIN REPEAT DOMAIN-CONTAINING PROTEIN 39-RELATED"/>
    <property type="match status" value="1"/>
</dbReference>
<name>W5MQ12_LEPOC</name>
<feature type="repeat" description="ANK" evidence="3">
    <location>
        <begin position="67"/>
        <end position="99"/>
    </location>
</feature>
<keyword evidence="7" id="KW-1185">Reference proteome</keyword>
<dbReference type="Pfam" id="PF12796">
    <property type="entry name" value="Ank_2"/>
    <property type="match status" value="2"/>
</dbReference>
<reference evidence="6" key="2">
    <citation type="submission" date="2025-08" db="UniProtKB">
        <authorList>
            <consortium name="Ensembl"/>
        </authorList>
    </citation>
    <scope>IDENTIFICATION</scope>
</reference>
<reference evidence="7" key="1">
    <citation type="submission" date="2011-12" db="EMBL/GenBank/DDBJ databases">
        <title>The Draft Genome of Lepisosteus oculatus.</title>
        <authorList>
            <consortium name="The Broad Institute Genome Assembly &amp; Analysis Group"/>
            <consortium name="Computational R&amp;D Group"/>
            <consortium name="and Sequencing Platform"/>
            <person name="Di Palma F."/>
            <person name="Alfoldi J."/>
            <person name="Johnson J."/>
            <person name="Berlin A."/>
            <person name="Gnerre S."/>
            <person name="Jaffe D."/>
            <person name="MacCallum I."/>
            <person name="Young S."/>
            <person name="Walker B.J."/>
            <person name="Lander E.S."/>
            <person name="Lindblad-Toh K."/>
        </authorList>
    </citation>
    <scope>NUCLEOTIDE SEQUENCE [LARGE SCALE GENOMIC DNA]</scope>
</reference>
<evidence type="ECO:0000313" key="7">
    <source>
        <dbReference type="Proteomes" id="UP000018468"/>
    </source>
</evidence>
<feature type="repeat" description="ANK" evidence="3">
    <location>
        <begin position="165"/>
        <end position="197"/>
    </location>
</feature>
<evidence type="ECO:0000256" key="3">
    <source>
        <dbReference type="PROSITE-ProRule" id="PRU00023"/>
    </source>
</evidence>
<dbReference type="InterPro" id="IPR002110">
    <property type="entry name" value="Ankyrin_rpt"/>
</dbReference>
<feature type="repeat" description="ANK" evidence="3">
    <location>
        <begin position="195"/>
        <end position="227"/>
    </location>
</feature>
<dbReference type="Gene3D" id="1.25.40.20">
    <property type="entry name" value="Ankyrin repeat-containing domain"/>
    <property type="match status" value="3"/>
</dbReference>
<evidence type="ECO:0000313" key="6">
    <source>
        <dbReference type="Ensembl" id="ENSLOCP00000010471.1"/>
    </source>
</evidence>
<reference evidence="6" key="3">
    <citation type="submission" date="2025-09" db="UniProtKB">
        <authorList>
            <consortium name="Ensembl"/>
        </authorList>
    </citation>
    <scope>IDENTIFICATION</scope>
</reference>